<accession>A0ACC0ZRA5</accession>
<reference evidence="2" key="1">
    <citation type="journal article" date="2023" name="G3 (Bethesda)">
        <title>Genome assembly and association tests identify interacting loci associated with vigor, precocity, and sex in interspecific pistachio rootstocks.</title>
        <authorList>
            <person name="Palmer W."/>
            <person name="Jacygrad E."/>
            <person name="Sagayaradj S."/>
            <person name="Cavanaugh K."/>
            <person name="Han R."/>
            <person name="Bertier L."/>
            <person name="Beede B."/>
            <person name="Kafkas S."/>
            <person name="Golino D."/>
            <person name="Preece J."/>
            <person name="Michelmore R."/>
        </authorList>
    </citation>
    <scope>NUCLEOTIDE SEQUENCE [LARGE SCALE GENOMIC DNA]</scope>
</reference>
<dbReference type="EMBL" id="CM047910">
    <property type="protein sequence ID" value="KAJ0075119.1"/>
    <property type="molecule type" value="Genomic_DNA"/>
</dbReference>
<organism evidence="1 2">
    <name type="scientific">Pistacia atlantica</name>
    <dbReference type="NCBI Taxonomy" id="434234"/>
    <lineage>
        <taxon>Eukaryota</taxon>
        <taxon>Viridiplantae</taxon>
        <taxon>Streptophyta</taxon>
        <taxon>Embryophyta</taxon>
        <taxon>Tracheophyta</taxon>
        <taxon>Spermatophyta</taxon>
        <taxon>Magnoliopsida</taxon>
        <taxon>eudicotyledons</taxon>
        <taxon>Gunneridae</taxon>
        <taxon>Pentapetalae</taxon>
        <taxon>rosids</taxon>
        <taxon>malvids</taxon>
        <taxon>Sapindales</taxon>
        <taxon>Anacardiaceae</taxon>
        <taxon>Pistacia</taxon>
    </lineage>
</organism>
<protein>
    <submittedName>
        <fullName evidence="1">Uncharacterized protein</fullName>
    </submittedName>
</protein>
<name>A0ACC0ZRA5_9ROSI</name>
<evidence type="ECO:0000313" key="1">
    <source>
        <dbReference type="EMBL" id="KAJ0075119.1"/>
    </source>
</evidence>
<comment type="caution">
    <text evidence="1">The sequence shown here is derived from an EMBL/GenBank/DDBJ whole genome shotgun (WGS) entry which is preliminary data.</text>
</comment>
<keyword evidence="2" id="KW-1185">Reference proteome</keyword>
<proteinExistence type="predicted"/>
<sequence length="92" mass="10248">MNRDYGIIPNIKHYVCRVGLFSQAGCLYEAHNIIKNMPIKPEAPTSTALLSACIIHDNLELGEKVAQIIFEMEPSNSTPYKLLADLYAVLGR</sequence>
<evidence type="ECO:0000313" key="2">
    <source>
        <dbReference type="Proteomes" id="UP001164250"/>
    </source>
</evidence>
<dbReference type="Proteomes" id="UP001164250">
    <property type="component" value="Chromosome 15"/>
</dbReference>
<gene>
    <name evidence="1" type="ORF">Patl1_33554</name>
</gene>